<dbReference type="EMBL" id="CAXAJV020001288">
    <property type="protein sequence ID" value="CAL7937719.1"/>
    <property type="molecule type" value="Genomic_DNA"/>
</dbReference>
<evidence type="ECO:0000313" key="7">
    <source>
        <dbReference type="EMBL" id="CAL7937719.1"/>
    </source>
</evidence>
<evidence type="ECO:0000256" key="3">
    <source>
        <dbReference type="ARBA" id="ARBA00022833"/>
    </source>
</evidence>
<keyword evidence="5" id="KW-0812">Transmembrane</keyword>
<evidence type="ECO:0000256" key="4">
    <source>
        <dbReference type="PROSITE-ProRule" id="PRU00175"/>
    </source>
</evidence>
<name>A0ABP1N9P6_XYLVO</name>
<dbReference type="CDD" id="cd16448">
    <property type="entry name" value="RING-H2"/>
    <property type="match status" value="1"/>
</dbReference>
<dbReference type="Pfam" id="PF13639">
    <property type="entry name" value="zf-RING_2"/>
    <property type="match status" value="1"/>
</dbReference>
<keyword evidence="3" id="KW-0862">Zinc</keyword>
<dbReference type="SUPFAM" id="SSF57850">
    <property type="entry name" value="RING/U-box"/>
    <property type="match status" value="1"/>
</dbReference>
<feature type="domain" description="RING-type" evidence="6">
    <location>
        <begin position="51"/>
        <end position="96"/>
    </location>
</feature>
<organism evidence="7 8">
    <name type="scientific">Xylocopa violacea</name>
    <name type="common">Violet carpenter bee</name>
    <name type="synonym">Apis violacea</name>
    <dbReference type="NCBI Taxonomy" id="135666"/>
    <lineage>
        <taxon>Eukaryota</taxon>
        <taxon>Metazoa</taxon>
        <taxon>Ecdysozoa</taxon>
        <taxon>Arthropoda</taxon>
        <taxon>Hexapoda</taxon>
        <taxon>Insecta</taxon>
        <taxon>Pterygota</taxon>
        <taxon>Neoptera</taxon>
        <taxon>Endopterygota</taxon>
        <taxon>Hymenoptera</taxon>
        <taxon>Apocrita</taxon>
        <taxon>Aculeata</taxon>
        <taxon>Apoidea</taxon>
        <taxon>Anthophila</taxon>
        <taxon>Apidae</taxon>
        <taxon>Xylocopa</taxon>
        <taxon>Xylocopa</taxon>
    </lineage>
</organism>
<dbReference type="Proteomes" id="UP001642520">
    <property type="component" value="Unassembled WGS sequence"/>
</dbReference>
<dbReference type="InterPro" id="IPR001841">
    <property type="entry name" value="Znf_RING"/>
</dbReference>
<evidence type="ECO:0000256" key="2">
    <source>
        <dbReference type="ARBA" id="ARBA00022771"/>
    </source>
</evidence>
<evidence type="ECO:0000256" key="5">
    <source>
        <dbReference type="SAM" id="Phobius"/>
    </source>
</evidence>
<keyword evidence="1" id="KW-0479">Metal-binding</keyword>
<keyword evidence="8" id="KW-1185">Reference proteome</keyword>
<proteinExistence type="predicted"/>
<protein>
    <recommendedName>
        <fullName evidence="6">RING-type domain-containing protein</fullName>
    </recommendedName>
</protein>
<evidence type="ECO:0000256" key="1">
    <source>
        <dbReference type="ARBA" id="ARBA00022723"/>
    </source>
</evidence>
<feature type="transmembrane region" description="Helical" evidence="5">
    <location>
        <begin position="6"/>
        <end position="23"/>
    </location>
</feature>
<evidence type="ECO:0000259" key="6">
    <source>
        <dbReference type="PROSITE" id="PS50089"/>
    </source>
</evidence>
<dbReference type="Gene3D" id="3.30.40.10">
    <property type="entry name" value="Zinc/RING finger domain, C3HC4 (zinc finger)"/>
    <property type="match status" value="1"/>
</dbReference>
<dbReference type="PROSITE" id="PS50089">
    <property type="entry name" value="ZF_RING_2"/>
    <property type="match status" value="1"/>
</dbReference>
<gene>
    <name evidence="7" type="ORF">XYLVIOL_LOCUS2876</name>
</gene>
<dbReference type="InterPro" id="IPR013083">
    <property type="entry name" value="Znf_RING/FYVE/PHD"/>
</dbReference>
<dbReference type="PANTHER" id="PTHR45969:SF69">
    <property type="entry name" value="FINGER DOMAIN PROTEIN, PUTATIVE (AFU_ORTHOLOGUE AFUA_3G12190)-RELATED"/>
    <property type="match status" value="1"/>
</dbReference>
<evidence type="ECO:0000313" key="8">
    <source>
        <dbReference type="Proteomes" id="UP001642520"/>
    </source>
</evidence>
<keyword evidence="2 4" id="KW-0863">Zinc-finger</keyword>
<keyword evidence="5" id="KW-0472">Membrane</keyword>
<reference evidence="7 8" key="1">
    <citation type="submission" date="2024-08" db="EMBL/GenBank/DDBJ databases">
        <authorList>
            <person name="Will J Nash"/>
            <person name="Angela Man"/>
            <person name="Seanna McTaggart"/>
            <person name="Kendall Baker"/>
            <person name="Tom Barker"/>
            <person name="Leah Catchpole"/>
            <person name="Alex Durrant"/>
            <person name="Karim Gharbi"/>
            <person name="Naomi Irish"/>
            <person name="Gemy Kaithakottil"/>
            <person name="Debby Ku"/>
            <person name="Aaliyah Providence"/>
            <person name="Felix Shaw"/>
            <person name="David Swarbreck"/>
            <person name="Chris Watkins"/>
            <person name="Ann M. McCartney"/>
            <person name="Giulio Formenti"/>
            <person name="Alice Mouton"/>
            <person name="Noel Vella"/>
            <person name="Bjorn M von Reumont"/>
            <person name="Adriana Vella"/>
            <person name="Wilfried Haerty"/>
        </authorList>
    </citation>
    <scope>NUCLEOTIDE SEQUENCE [LARGE SCALE GENOMIC DNA]</scope>
</reference>
<dbReference type="PANTHER" id="PTHR45969">
    <property type="entry name" value="RING ZINC FINGER PROTEIN-RELATED"/>
    <property type="match status" value="1"/>
</dbReference>
<accession>A0ABP1N9P6</accession>
<sequence length="100" mass="11494">MPHAGLAALLLGVTVATVLYFMFGNRPEPQQYYETNHSYSQKQYYFTEYDCPICLSPLTRGSKCVLRNCKHKFHRDCIQRWKSEACGVQALCPICRSPIT</sequence>
<dbReference type="SMART" id="SM00184">
    <property type="entry name" value="RING"/>
    <property type="match status" value="1"/>
</dbReference>
<comment type="caution">
    <text evidence="7">The sequence shown here is derived from an EMBL/GenBank/DDBJ whole genome shotgun (WGS) entry which is preliminary data.</text>
</comment>
<keyword evidence="5" id="KW-1133">Transmembrane helix</keyword>